<dbReference type="PANTHER" id="PTHR45935">
    <property type="entry name" value="PROTEIN ZBED8-RELATED"/>
    <property type="match status" value="1"/>
</dbReference>
<feature type="domain" description="SCAN box" evidence="3">
    <location>
        <begin position="177"/>
        <end position="206"/>
    </location>
</feature>
<evidence type="ECO:0000256" key="1">
    <source>
        <dbReference type="ARBA" id="ARBA00023242"/>
    </source>
</evidence>
<feature type="compositionally biased region" description="Polar residues" evidence="2">
    <location>
        <begin position="82"/>
        <end position="94"/>
    </location>
</feature>
<evidence type="ECO:0000313" key="5">
    <source>
        <dbReference type="RefSeq" id="XP_015272819.1"/>
    </source>
</evidence>
<evidence type="ECO:0000259" key="3">
    <source>
        <dbReference type="PROSITE" id="PS50804"/>
    </source>
</evidence>
<keyword evidence="1" id="KW-0539">Nucleus</keyword>
<feature type="non-terminal residue" evidence="5">
    <location>
        <position position="206"/>
    </location>
</feature>
<dbReference type="SUPFAM" id="SSF47353">
    <property type="entry name" value="Retrovirus capsid dimerization domain-like"/>
    <property type="match status" value="1"/>
</dbReference>
<protein>
    <submittedName>
        <fullName evidence="5">Uncharacterized protein LOC107115592</fullName>
    </submittedName>
</protein>
<gene>
    <name evidence="5" type="primary">LOC107115592</name>
</gene>
<feature type="compositionally biased region" description="Basic and acidic residues" evidence="2">
    <location>
        <begin position="147"/>
        <end position="158"/>
    </location>
</feature>
<dbReference type="InterPro" id="IPR050916">
    <property type="entry name" value="SCAN-C2H2_zinc_finger"/>
</dbReference>
<keyword evidence="4" id="KW-1185">Reference proteome</keyword>
<organism evidence="4 5">
    <name type="scientific">Gekko japonicus</name>
    <name type="common">Schlegel's Japanese gecko</name>
    <dbReference type="NCBI Taxonomy" id="146911"/>
    <lineage>
        <taxon>Eukaryota</taxon>
        <taxon>Metazoa</taxon>
        <taxon>Chordata</taxon>
        <taxon>Craniata</taxon>
        <taxon>Vertebrata</taxon>
        <taxon>Euteleostomi</taxon>
        <taxon>Lepidosauria</taxon>
        <taxon>Squamata</taxon>
        <taxon>Bifurcata</taxon>
        <taxon>Gekkota</taxon>
        <taxon>Gekkonidae</taxon>
        <taxon>Gekkoninae</taxon>
        <taxon>Gekko</taxon>
    </lineage>
</organism>
<dbReference type="PANTHER" id="PTHR45935:SF2">
    <property type="entry name" value="KRAB-A DOMAIN-CONTAINING PROTEIN 2"/>
    <property type="match status" value="1"/>
</dbReference>
<feature type="region of interest" description="Disordered" evidence="2">
    <location>
        <begin position="122"/>
        <end position="158"/>
    </location>
</feature>
<dbReference type="InterPro" id="IPR003309">
    <property type="entry name" value="SCAN_dom"/>
</dbReference>
<sequence>MAAERTRGSAVLGFHLRALLEQDTTAAMKTERLVPEDPKPELESGGTRDDPEDPQPVTTTQGLSRAPQRIKRETEEGPVSQRWGSQRKIIQSCLSGERTPQRLETPPTEVKQNFSALFERAAATSPWPDDEREGRPIPGLNRTTPKPNREPDFTDQRDLDEIKVIKIEEPGSPELQRQRFRQFRYQEAAGPWESYCRLRELCHQWL</sequence>
<dbReference type="InterPro" id="IPR038269">
    <property type="entry name" value="SCAN_sf"/>
</dbReference>
<name>A0ABM1KGI2_GEKJA</name>
<dbReference type="GeneID" id="107115592"/>
<evidence type="ECO:0000256" key="2">
    <source>
        <dbReference type="SAM" id="MobiDB-lite"/>
    </source>
</evidence>
<feature type="compositionally biased region" description="Basic and acidic residues" evidence="2">
    <location>
        <begin position="29"/>
        <end position="49"/>
    </location>
</feature>
<evidence type="ECO:0000313" key="4">
    <source>
        <dbReference type="Proteomes" id="UP000694871"/>
    </source>
</evidence>
<dbReference type="Proteomes" id="UP000694871">
    <property type="component" value="Unplaced"/>
</dbReference>
<reference evidence="5" key="1">
    <citation type="submission" date="2025-08" db="UniProtKB">
        <authorList>
            <consortium name="RefSeq"/>
        </authorList>
    </citation>
    <scope>IDENTIFICATION</scope>
</reference>
<feature type="region of interest" description="Disordered" evidence="2">
    <location>
        <begin position="25"/>
        <end position="109"/>
    </location>
</feature>
<proteinExistence type="predicted"/>
<dbReference type="RefSeq" id="XP_015272819.1">
    <property type="nucleotide sequence ID" value="XM_015417333.1"/>
</dbReference>
<dbReference type="PROSITE" id="PS50804">
    <property type="entry name" value="SCAN_BOX"/>
    <property type="match status" value="1"/>
</dbReference>
<accession>A0ABM1KGI2</accession>
<dbReference type="Pfam" id="PF02023">
    <property type="entry name" value="SCAN"/>
    <property type="match status" value="1"/>
</dbReference>
<dbReference type="Gene3D" id="1.10.4020.10">
    <property type="entry name" value="DNA breaking-rejoining enzymes"/>
    <property type="match status" value="1"/>
</dbReference>